<evidence type="ECO:0000256" key="5">
    <source>
        <dbReference type="ARBA" id="ARBA00023317"/>
    </source>
</evidence>
<dbReference type="CDD" id="cd02000">
    <property type="entry name" value="TPP_E1_PDC_ADC_BCADC"/>
    <property type="match status" value="1"/>
</dbReference>
<dbReference type="InterPro" id="IPR029061">
    <property type="entry name" value="THDP-binding"/>
</dbReference>
<dbReference type="GO" id="GO:0004739">
    <property type="term" value="F:pyruvate dehydrogenase (acetyl-transferring) activity"/>
    <property type="evidence" value="ECO:0007669"/>
    <property type="project" value="UniProtKB-UniRule"/>
</dbReference>
<feature type="transmembrane region" description="Helical" evidence="9">
    <location>
        <begin position="597"/>
        <end position="619"/>
    </location>
</feature>
<reference evidence="11 12" key="1">
    <citation type="submission" date="2016-03" db="EMBL/GenBank/DDBJ databases">
        <title>Cyphomyrmex costatus WGS genome.</title>
        <authorList>
            <person name="Nygaard S."/>
            <person name="Hu H."/>
            <person name="Boomsma J."/>
            <person name="Zhang G."/>
        </authorList>
    </citation>
    <scope>NUCLEOTIDE SEQUENCE [LARGE SCALE GENOMIC DNA]</scope>
    <source>
        <strain evidence="11">MS0001</strain>
        <tissue evidence="11">Whole body</tissue>
    </source>
</reference>
<feature type="compositionally biased region" description="Basic residues" evidence="8">
    <location>
        <begin position="129"/>
        <end position="139"/>
    </location>
</feature>
<feature type="region of interest" description="Disordered" evidence="8">
    <location>
        <begin position="124"/>
        <end position="162"/>
    </location>
</feature>
<sequence length="1240" mass="141744">MSTSDSSDKSLDDVNEIEIVVDTETRKTSIFTLYAKIFRLLLTTQIPNFSLLSDELRNKELEKLILPSDEEWRHRVYHSLVELQREKDAEPTQDKRKNCIRGSFNCLRMEDSERCITRKNSQDWEWRPRGPKKKGHLPKGRRDESQNIVGSSNAISGTGGSMTEARIEPGWRINDILLAAEVLQNARPSQNYANEAEMRRVFGLVYDVLRYKNILNRTLEDGGFWYRNNALKQRERVVWLLLYDMQGRKFAHRRGSACETREKVFETVGLKDIEDALLKAKTHLAASISRLRISGSALILDELLPSHLRIAEGISWTDEGAIASGWINTMRVLSKNEFIKDMSKLKLQLCNDTETGELDENKYIFDPICPKMINLHDKAREKLAVSDMVRDHRFIFLERSLCLGAATLAQAIRVARLCGPVVLTHSIAPRHTGYLAGLLADIEDAGRLLAFGVGDRRCEYEAYLATLDVTLQQCRIFSEKYISSPPSVELERATVILATPPCSYTGVRDVVDLAVARGGDINLLESLTSDTAGGIKQPRALLAEQFSTLKYALTRPNIQFLIYEVHTILPSETTEMIHQVVEYANQLAMEKYIREHLYLLNTLHIFFTYLFSNSIYFVALQPKRKTLSKDGKISKSIKTDMPKQEQSRDHWEDQSQTQHEQMFLSKQEDEEDEKLLDTTAIVIPDSDLFEVGTIDEIYGETNEHMLDPGCFIAVIKRKEMMQFNSLFMIKVAESKGLFGDPDKERNPKQKTEVSSAARSQTLQISRRGFKRVKVEIDRVAAPTHAWMLRATNQRQPCPRHSRHIVRDEKLLSMQIRETRKRDARRWWRDAIAFLVDSKSHRDIRKHSISQFYATRSDPFTQKLLYPFHTKKMFCYRIGICNIFVRLLFSLLFLSFKYDLYRLDKGPLQKSTLNIKDATYALKTMNYIRRMENKAAELYRQRLINGFLHLYVGQEAIAVGLKMALAEQDTVITAYRCHGFAVVFGISSRSVLAELMGRKTGAAKGKGGSMHMYAPRFYGGDGIVGGQVPIGTGIALAHKYNGTGAVSFTLYGDGAASQGQIYEAWNMAKLWNLPAVYICENNRYGMGTAVHRHSANTRLYTRGDLIPGIKVDGMKVMDVREAIRFSRDYALRNGPIVLEMATYRYFGHSMSDPGYSYRSREEIKAVQTEQDPIMLFAKLVVQKGLMTEKEVEDIRTSVYKEVDQEVEQAKADQWPEMSEISTDVYAKPLEKIRGKVPWELL</sequence>
<keyword evidence="12" id="KW-1185">Reference proteome</keyword>
<comment type="function">
    <text evidence="7">The pyruvate dehydrogenase complex catalyzes the overall conversion of pyruvate to acetyl-CoA and CO(2).</text>
</comment>
<dbReference type="Pfam" id="PF00676">
    <property type="entry name" value="E1_dh"/>
    <property type="match status" value="1"/>
</dbReference>
<dbReference type="Gene3D" id="3.40.50.970">
    <property type="match status" value="1"/>
</dbReference>
<evidence type="ECO:0000256" key="6">
    <source>
        <dbReference type="ARBA" id="ARBA00051231"/>
    </source>
</evidence>
<feature type="region of interest" description="Disordered" evidence="8">
    <location>
        <begin position="631"/>
        <end position="666"/>
    </location>
</feature>
<feature type="transmembrane region" description="Helical" evidence="9">
    <location>
        <begin position="873"/>
        <end position="895"/>
    </location>
</feature>
<feature type="compositionally biased region" description="Basic and acidic residues" evidence="8">
    <location>
        <begin position="740"/>
        <end position="751"/>
    </location>
</feature>
<dbReference type="Proteomes" id="UP000078542">
    <property type="component" value="Unassembled WGS sequence"/>
</dbReference>
<gene>
    <name evidence="11" type="ORF">ALC62_05143</name>
</gene>
<feature type="compositionally biased region" description="Polar residues" evidence="8">
    <location>
        <begin position="146"/>
        <end position="156"/>
    </location>
</feature>
<keyword evidence="4 7" id="KW-0786">Thiamine pyrophosphate</keyword>
<evidence type="ECO:0000256" key="2">
    <source>
        <dbReference type="ARBA" id="ARBA00022946"/>
    </source>
</evidence>
<organism evidence="11 12">
    <name type="scientific">Cyphomyrmex costatus</name>
    <dbReference type="NCBI Taxonomy" id="456900"/>
    <lineage>
        <taxon>Eukaryota</taxon>
        <taxon>Metazoa</taxon>
        <taxon>Ecdysozoa</taxon>
        <taxon>Arthropoda</taxon>
        <taxon>Hexapoda</taxon>
        <taxon>Insecta</taxon>
        <taxon>Pterygota</taxon>
        <taxon>Neoptera</taxon>
        <taxon>Endopterygota</taxon>
        <taxon>Hymenoptera</taxon>
        <taxon>Apocrita</taxon>
        <taxon>Aculeata</taxon>
        <taxon>Formicoidea</taxon>
        <taxon>Formicidae</taxon>
        <taxon>Myrmicinae</taxon>
        <taxon>Cyphomyrmex</taxon>
    </lineage>
</organism>
<keyword evidence="3 7" id="KW-0560">Oxidoreductase</keyword>
<dbReference type="InterPro" id="IPR050642">
    <property type="entry name" value="PDH_E1_Alpha_Subunit"/>
</dbReference>
<dbReference type="EMBL" id="KQ977279">
    <property type="protein sequence ID" value="KYN04377.1"/>
    <property type="molecule type" value="Genomic_DNA"/>
</dbReference>
<keyword evidence="9" id="KW-0812">Transmembrane</keyword>
<dbReference type="AlphaFoldDB" id="A0A195CV24"/>
<proteinExistence type="predicted"/>
<dbReference type="PANTHER" id="PTHR11516">
    <property type="entry name" value="PYRUVATE DEHYDROGENASE E1 COMPONENT, ALPHA SUBUNIT BACTERIAL AND ORGANELLAR"/>
    <property type="match status" value="1"/>
</dbReference>
<dbReference type="PANTHER" id="PTHR11516:SF60">
    <property type="entry name" value="PYRUVATE DEHYDROGENASE E1 COMPONENT SUBUNIT ALPHA"/>
    <property type="match status" value="1"/>
</dbReference>
<evidence type="ECO:0000313" key="12">
    <source>
        <dbReference type="Proteomes" id="UP000078542"/>
    </source>
</evidence>
<evidence type="ECO:0000259" key="10">
    <source>
        <dbReference type="Pfam" id="PF00676"/>
    </source>
</evidence>
<feature type="compositionally biased region" description="Basic and acidic residues" evidence="8">
    <location>
        <begin position="631"/>
        <end position="653"/>
    </location>
</feature>
<evidence type="ECO:0000256" key="1">
    <source>
        <dbReference type="ARBA" id="ARBA00001964"/>
    </source>
</evidence>
<accession>A0A195CV24</accession>
<dbReference type="InterPro" id="IPR029063">
    <property type="entry name" value="SAM-dependent_MTases_sf"/>
</dbReference>
<evidence type="ECO:0000256" key="8">
    <source>
        <dbReference type="SAM" id="MobiDB-lite"/>
    </source>
</evidence>
<dbReference type="Gene3D" id="3.40.50.150">
    <property type="entry name" value="Vaccinia Virus protein VP39"/>
    <property type="match status" value="1"/>
</dbReference>
<dbReference type="NCBIfam" id="TIGR03182">
    <property type="entry name" value="PDH_E1_alph_y"/>
    <property type="match status" value="1"/>
</dbReference>
<dbReference type="InterPro" id="IPR001017">
    <property type="entry name" value="DH_E1"/>
</dbReference>
<comment type="catalytic activity">
    <reaction evidence="6 7">
        <text>N(6)-[(R)-lipoyl]-L-lysyl-[protein] + pyruvate + H(+) = N(6)-[(R)-S(8)-acetyldihydrolipoyl]-L-lysyl-[protein] + CO2</text>
        <dbReference type="Rhea" id="RHEA:19189"/>
        <dbReference type="Rhea" id="RHEA-COMP:10474"/>
        <dbReference type="Rhea" id="RHEA-COMP:10478"/>
        <dbReference type="ChEBI" id="CHEBI:15361"/>
        <dbReference type="ChEBI" id="CHEBI:15378"/>
        <dbReference type="ChEBI" id="CHEBI:16526"/>
        <dbReference type="ChEBI" id="CHEBI:83099"/>
        <dbReference type="ChEBI" id="CHEBI:83111"/>
        <dbReference type="EC" id="1.2.4.1"/>
    </reaction>
</comment>
<evidence type="ECO:0000256" key="7">
    <source>
        <dbReference type="RuleBase" id="RU361139"/>
    </source>
</evidence>
<keyword evidence="9" id="KW-0472">Membrane</keyword>
<feature type="domain" description="Dehydrogenase E1 component" evidence="10">
    <location>
        <begin position="923"/>
        <end position="1215"/>
    </location>
</feature>
<feature type="region of interest" description="Disordered" evidence="8">
    <location>
        <begin position="737"/>
        <end position="759"/>
    </location>
</feature>
<protein>
    <recommendedName>
        <fullName evidence="7">Pyruvate dehydrogenase E1 component subunit alpha</fullName>
        <ecNumber evidence="7">1.2.4.1</ecNumber>
    </recommendedName>
</protein>
<evidence type="ECO:0000256" key="3">
    <source>
        <dbReference type="ARBA" id="ARBA00023002"/>
    </source>
</evidence>
<name>A0A195CV24_9HYME</name>
<dbReference type="InterPro" id="IPR017597">
    <property type="entry name" value="Pyrv_DH_E1_asu_subgrp-y"/>
</dbReference>
<evidence type="ECO:0000313" key="11">
    <source>
        <dbReference type="EMBL" id="KYN04377.1"/>
    </source>
</evidence>
<evidence type="ECO:0000256" key="9">
    <source>
        <dbReference type="SAM" id="Phobius"/>
    </source>
</evidence>
<dbReference type="FunFam" id="3.40.50.970:FF:000013">
    <property type="entry name" value="Pyruvate dehydrogenase E1 component subunit alpha"/>
    <property type="match status" value="1"/>
</dbReference>
<dbReference type="STRING" id="456900.A0A195CV24"/>
<keyword evidence="9" id="KW-1133">Transmembrane helix</keyword>
<keyword evidence="5 7" id="KW-0670">Pyruvate</keyword>
<dbReference type="SUPFAM" id="SSF52518">
    <property type="entry name" value="Thiamin diphosphate-binding fold (THDP-binding)"/>
    <property type="match status" value="1"/>
</dbReference>
<keyword evidence="2" id="KW-0809">Transit peptide</keyword>
<comment type="cofactor">
    <cofactor evidence="1 7">
        <name>thiamine diphosphate</name>
        <dbReference type="ChEBI" id="CHEBI:58937"/>
    </cofactor>
</comment>
<evidence type="ECO:0000256" key="4">
    <source>
        <dbReference type="ARBA" id="ARBA00023052"/>
    </source>
</evidence>
<dbReference type="EC" id="1.2.4.1" evidence="7"/>
<dbReference type="GO" id="GO:0006086">
    <property type="term" value="P:pyruvate decarboxylation to acetyl-CoA"/>
    <property type="evidence" value="ECO:0007669"/>
    <property type="project" value="InterPro"/>
</dbReference>